<dbReference type="CDD" id="cd02440">
    <property type="entry name" value="AdoMet_MTases"/>
    <property type="match status" value="1"/>
</dbReference>
<dbReference type="SUPFAM" id="SSF53335">
    <property type="entry name" value="S-adenosyl-L-methionine-dependent methyltransferases"/>
    <property type="match status" value="1"/>
</dbReference>
<dbReference type="PANTHER" id="PTHR43542:SF1">
    <property type="entry name" value="METHYLTRANSFERASE"/>
    <property type="match status" value="1"/>
</dbReference>
<dbReference type="OrthoDB" id="9803017at2"/>
<gene>
    <name evidence="3" type="primary">rsmD</name>
    <name evidence="3" type="ORF">GH741_05580</name>
</gene>
<dbReference type="InterPro" id="IPR002052">
    <property type="entry name" value="DNA_methylase_N6_adenine_CS"/>
</dbReference>
<evidence type="ECO:0000256" key="2">
    <source>
        <dbReference type="ARBA" id="ARBA00022679"/>
    </source>
</evidence>
<dbReference type="GO" id="GO:0052913">
    <property type="term" value="F:16S rRNA (guanine(966)-N(2))-methyltransferase activity"/>
    <property type="evidence" value="ECO:0007669"/>
    <property type="project" value="UniProtKB-EC"/>
</dbReference>
<accession>A0A6A8DC83</accession>
<keyword evidence="1 3" id="KW-0489">Methyltransferase</keyword>
<dbReference type="Proteomes" id="UP000799092">
    <property type="component" value="Unassembled WGS sequence"/>
</dbReference>
<evidence type="ECO:0000256" key="1">
    <source>
        <dbReference type="ARBA" id="ARBA00022603"/>
    </source>
</evidence>
<dbReference type="EC" id="2.1.1.171" evidence="3"/>
<dbReference type="PROSITE" id="PS00092">
    <property type="entry name" value="N6_MTASE"/>
    <property type="match status" value="1"/>
</dbReference>
<protein>
    <submittedName>
        <fullName evidence="3">16S rRNA (Guanine(966)-N(2))-methyltransferase RsmD</fullName>
        <ecNumber evidence="3">2.1.1.171</ecNumber>
    </submittedName>
</protein>
<comment type="caution">
    <text evidence="3">The sequence shown here is derived from an EMBL/GenBank/DDBJ whole genome shotgun (WGS) entry which is preliminary data.</text>
</comment>
<proteinExistence type="predicted"/>
<evidence type="ECO:0000313" key="4">
    <source>
        <dbReference type="Proteomes" id="UP000799092"/>
    </source>
</evidence>
<reference evidence="3" key="1">
    <citation type="submission" date="2019-11" db="EMBL/GenBank/DDBJ databases">
        <authorList>
            <person name="Li J."/>
        </authorList>
    </citation>
    <scope>NUCLEOTIDE SEQUENCE</scope>
    <source>
        <strain evidence="3">B6B</strain>
    </source>
</reference>
<dbReference type="Pfam" id="PF03602">
    <property type="entry name" value="Cons_hypoth95"/>
    <property type="match status" value="1"/>
</dbReference>
<dbReference type="InterPro" id="IPR004398">
    <property type="entry name" value="RNA_MeTrfase_RsmD"/>
</dbReference>
<dbReference type="NCBIfam" id="TIGR00095">
    <property type="entry name" value="16S rRNA (guanine(966)-N(2))-methyltransferase RsmD"/>
    <property type="match status" value="1"/>
</dbReference>
<dbReference type="PIRSF" id="PIRSF004553">
    <property type="entry name" value="CHP00095"/>
    <property type="match status" value="1"/>
</dbReference>
<organism evidence="3 4">
    <name type="scientific">Aquibacillus halophilus</name>
    <dbReference type="NCBI Taxonomy" id="930132"/>
    <lineage>
        <taxon>Bacteria</taxon>
        <taxon>Bacillati</taxon>
        <taxon>Bacillota</taxon>
        <taxon>Bacilli</taxon>
        <taxon>Bacillales</taxon>
        <taxon>Bacillaceae</taxon>
        <taxon>Aquibacillus</taxon>
    </lineage>
</organism>
<sequence>MRVISGIHKGRQIKAVPNQLTRPTTDKAKEALFQIIGPFFEGGQCLDLFAGSGSLGIEALSRGMDHAIFVDKHPKAIHTIHDNLKTLKLEEHAEVFRNDAFRAIKAAAKRELVFDLIFLDPPYAKISYEDLLDEISKFNLLASEGLIICEHDKRKTLPENYSGFVKLKSELYGSATAITLFEKGDNTHE</sequence>
<keyword evidence="2 3" id="KW-0808">Transferase</keyword>
<dbReference type="GO" id="GO:0003676">
    <property type="term" value="F:nucleic acid binding"/>
    <property type="evidence" value="ECO:0007669"/>
    <property type="project" value="InterPro"/>
</dbReference>
<dbReference type="PANTHER" id="PTHR43542">
    <property type="entry name" value="METHYLTRANSFERASE"/>
    <property type="match status" value="1"/>
</dbReference>
<keyword evidence="4" id="KW-1185">Reference proteome</keyword>
<dbReference type="Gene3D" id="3.40.50.150">
    <property type="entry name" value="Vaccinia Virus protein VP39"/>
    <property type="match status" value="1"/>
</dbReference>
<dbReference type="AlphaFoldDB" id="A0A6A8DC83"/>
<dbReference type="InterPro" id="IPR029063">
    <property type="entry name" value="SAM-dependent_MTases_sf"/>
</dbReference>
<evidence type="ECO:0000313" key="3">
    <source>
        <dbReference type="EMBL" id="MRH42146.1"/>
    </source>
</evidence>
<dbReference type="RefSeq" id="WP_153735809.1">
    <property type="nucleotide sequence ID" value="NZ_WJNG01000004.1"/>
</dbReference>
<dbReference type="EMBL" id="WJNG01000004">
    <property type="protein sequence ID" value="MRH42146.1"/>
    <property type="molecule type" value="Genomic_DNA"/>
</dbReference>
<name>A0A6A8DC83_9BACI</name>